<dbReference type="InterPro" id="IPR036046">
    <property type="entry name" value="Acylphosphatase-like_dom_sf"/>
</dbReference>
<dbReference type="SUPFAM" id="SSF54975">
    <property type="entry name" value="Acylphosphatase/BLUF domain-like"/>
    <property type="match status" value="1"/>
</dbReference>
<dbReference type="Proteomes" id="UP000178529">
    <property type="component" value="Unassembled WGS sequence"/>
</dbReference>
<accession>A0A1G2R9F4</accession>
<reference evidence="8 9" key="1">
    <citation type="journal article" date="2016" name="Nat. Commun.">
        <title>Thousands of microbial genomes shed light on interconnected biogeochemical processes in an aquifer system.</title>
        <authorList>
            <person name="Anantharaman K."/>
            <person name="Brown C.T."/>
            <person name="Hug L.A."/>
            <person name="Sharon I."/>
            <person name="Castelle C.J."/>
            <person name="Probst A.J."/>
            <person name="Thomas B.C."/>
            <person name="Singh A."/>
            <person name="Wilkins M.J."/>
            <person name="Karaoz U."/>
            <person name="Brodie E.L."/>
            <person name="Williams K.H."/>
            <person name="Hubbard S.S."/>
            <person name="Banfield J.F."/>
        </authorList>
    </citation>
    <scope>NUCLEOTIDE SEQUENCE [LARGE SCALE GENOMIC DNA]</scope>
</reference>
<comment type="similarity">
    <text evidence="1 6">Belongs to the acylphosphatase family.</text>
</comment>
<evidence type="ECO:0000313" key="8">
    <source>
        <dbReference type="EMBL" id="OHA69158.1"/>
    </source>
</evidence>
<keyword evidence="4 5" id="KW-0378">Hydrolase</keyword>
<dbReference type="PANTHER" id="PTHR47268:SF4">
    <property type="entry name" value="ACYLPHOSPHATASE"/>
    <property type="match status" value="1"/>
</dbReference>
<evidence type="ECO:0000256" key="3">
    <source>
        <dbReference type="ARBA" id="ARBA00047645"/>
    </source>
</evidence>
<evidence type="ECO:0000259" key="7">
    <source>
        <dbReference type="PROSITE" id="PS51160"/>
    </source>
</evidence>
<feature type="active site" evidence="4">
    <location>
        <position position="21"/>
    </location>
</feature>
<proteinExistence type="inferred from homology"/>
<evidence type="ECO:0000256" key="1">
    <source>
        <dbReference type="ARBA" id="ARBA00005614"/>
    </source>
</evidence>
<comment type="caution">
    <text evidence="8">The sequence shown here is derived from an EMBL/GenBank/DDBJ whole genome shotgun (WGS) entry which is preliminary data.</text>
</comment>
<dbReference type="EC" id="3.6.1.7" evidence="2 4"/>
<sequence>MTDKTRVHLFISGRVQGVLFRDYTKNAAKELGVFGFVRNLLDGRVEVVCEGEKESVEKFLEWCKQGSPLSKIENVGVSFEEYKGEFKDFSVREFGF</sequence>
<comment type="catalytic activity">
    <reaction evidence="3 4 5">
        <text>an acyl phosphate + H2O = a carboxylate + phosphate + H(+)</text>
        <dbReference type="Rhea" id="RHEA:14965"/>
        <dbReference type="ChEBI" id="CHEBI:15377"/>
        <dbReference type="ChEBI" id="CHEBI:15378"/>
        <dbReference type="ChEBI" id="CHEBI:29067"/>
        <dbReference type="ChEBI" id="CHEBI:43474"/>
        <dbReference type="ChEBI" id="CHEBI:59918"/>
        <dbReference type="EC" id="3.6.1.7"/>
    </reaction>
</comment>
<evidence type="ECO:0000256" key="5">
    <source>
        <dbReference type="RuleBase" id="RU000553"/>
    </source>
</evidence>
<dbReference type="InterPro" id="IPR017968">
    <property type="entry name" value="Acylphosphatase_CS"/>
</dbReference>
<dbReference type="AlphaFoldDB" id="A0A1G2R9F4"/>
<feature type="active site" evidence="4">
    <location>
        <position position="39"/>
    </location>
</feature>
<evidence type="ECO:0000256" key="6">
    <source>
        <dbReference type="RuleBase" id="RU004168"/>
    </source>
</evidence>
<dbReference type="InterPro" id="IPR020456">
    <property type="entry name" value="Acylphosphatase"/>
</dbReference>
<dbReference type="PANTHER" id="PTHR47268">
    <property type="entry name" value="ACYLPHOSPHATASE"/>
    <property type="match status" value="1"/>
</dbReference>
<name>A0A1G2R9F4_9BACT</name>
<dbReference type="EMBL" id="MHTY01000005">
    <property type="protein sequence ID" value="OHA69158.1"/>
    <property type="molecule type" value="Genomic_DNA"/>
</dbReference>
<feature type="domain" description="Acylphosphatase-like" evidence="7">
    <location>
        <begin position="6"/>
        <end position="93"/>
    </location>
</feature>
<dbReference type="Pfam" id="PF00708">
    <property type="entry name" value="Acylphosphatase"/>
    <property type="match status" value="1"/>
</dbReference>
<dbReference type="Gene3D" id="3.30.70.100">
    <property type="match status" value="1"/>
</dbReference>
<evidence type="ECO:0000313" key="9">
    <source>
        <dbReference type="Proteomes" id="UP000178529"/>
    </source>
</evidence>
<dbReference type="PROSITE" id="PS00150">
    <property type="entry name" value="ACYLPHOSPHATASE_1"/>
    <property type="match status" value="1"/>
</dbReference>
<organism evidence="8 9">
    <name type="scientific">Candidatus Wildermuthbacteria bacterium RIFCSPHIGHO2_02_FULL_48_16</name>
    <dbReference type="NCBI Taxonomy" id="1802453"/>
    <lineage>
        <taxon>Bacteria</taxon>
        <taxon>Candidatus Wildermuthiibacteriota</taxon>
    </lineage>
</organism>
<dbReference type="InterPro" id="IPR001792">
    <property type="entry name" value="Acylphosphatase-like_dom"/>
</dbReference>
<dbReference type="PROSITE" id="PS51160">
    <property type="entry name" value="ACYLPHOSPHATASE_3"/>
    <property type="match status" value="1"/>
</dbReference>
<dbReference type="GO" id="GO:0003998">
    <property type="term" value="F:acylphosphatase activity"/>
    <property type="evidence" value="ECO:0007669"/>
    <property type="project" value="UniProtKB-EC"/>
</dbReference>
<evidence type="ECO:0000256" key="2">
    <source>
        <dbReference type="ARBA" id="ARBA00012150"/>
    </source>
</evidence>
<dbReference type="PROSITE" id="PS00151">
    <property type="entry name" value="ACYLPHOSPHATASE_2"/>
    <property type="match status" value="1"/>
</dbReference>
<evidence type="ECO:0000256" key="4">
    <source>
        <dbReference type="PROSITE-ProRule" id="PRU00520"/>
    </source>
</evidence>
<gene>
    <name evidence="8" type="ORF">A3J68_02425</name>
</gene>
<protein>
    <recommendedName>
        <fullName evidence="2 4">Acylphosphatase</fullName>
        <ecNumber evidence="2 4">3.6.1.7</ecNumber>
    </recommendedName>
</protein>